<dbReference type="RefSeq" id="XP_012200064.1">
    <property type="nucleotide sequence ID" value="XM_012344674.1"/>
</dbReference>
<dbReference type="OMA" id="CKWSVIL"/>
<dbReference type="OrthoDB" id="104347at2759"/>
<reference evidence="1 2" key="1">
    <citation type="journal article" date="2013" name="PLoS Genet.">
        <title>Distinctive expansion of potential virulence genes in the genome of the oomycete fish pathogen Saprolegnia parasitica.</title>
        <authorList>
            <person name="Jiang R.H."/>
            <person name="de Bruijn I."/>
            <person name="Haas B.J."/>
            <person name="Belmonte R."/>
            <person name="Lobach L."/>
            <person name="Christie J."/>
            <person name="van den Ackerveken G."/>
            <person name="Bottin A."/>
            <person name="Bulone V."/>
            <person name="Diaz-Moreno S.M."/>
            <person name="Dumas B."/>
            <person name="Fan L."/>
            <person name="Gaulin E."/>
            <person name="Govers F."/>
            <person name="Grenville-Briggs L.J."/>
            <person name="Horner N.R."/>
            <person name="Levin J.Z."/>
            <person name="Mammella M."/>
            <person name="Meijer H.J."/>
            <person name="Morris P."/>
            <person name="Nusbaum C."/>
            <person name="Oome S."/>
            <person name="Phillips A.J."/>
            <person name="van Rooyen D."/>
            <person name="Rzeszutek E."/>
            <person name="Saraiva M."/>
            <person name="Secombes C.J."/>
            <person name="Seidl M.F."/>
            <person name="Snel B."/>
            <person name="Stassen J.H."/>
            <person name="Sykes S."/>
            <person name="Tripathy S."/>
            <person name="van den Berg H."/>
            <person name="Vega-Arreguin J.C."/>
            <person name="Wawra S."/>
            <person name="Young S.K."/>
            <person name="Zeng Q."/>
            <person name="Dieguez-Uribeondo J."/>
            <person name="Russ C."/>
            <person name="Tyler B.M."/>
            <person name="van West P."/>
        </authorList>
    </citation>
    <scope>NUCLEOTIDE SEQUENCE [LARGE SCALE GENOMIC DNA]</scope>
    <source>
        <strain evidence="1 2">CBS 223.65</strain>
    </source>
</reference>
<dbReference type="VEuPathDB" id="FungiDB:SPRG_05429"/>
<dbReference type="EMBL" id="KK583207">
    <property type="protein sequence ID" value="KDO29187.1"/>
    <property type="molecule type" value="Genomic_DNA"/>
</dbReference>
<accession>A0A067CQZ3</accession>
<name>A0A067CQZ3_SAPPC</name>
<dbReference type="GeneID" id="24127825"/>
<organism evidence="1 2">
    <name type="scientific">Saprolegnia parasitica (strain CBS 223.65)</name>
    <dbReference type="NCBI Taxonomy" id="695850"/>
    <lineage>
        <taxon>Eukaryota</taxon>
        <taxon>Sar</taxon>
        <taxon>Stramenopiles</taxon>
        <taxon>Oomycota</taxon>
        <taxon>Saprolegniomycetes</taxon>
        <taxon>Saprolegniales</taxon>
        <taxon>Saprolegniaceae</taxon>
        <taxon>Saprolegnia</taxon>
    </lineage>
</organism>
<keyword evidence="2" id="KW-1185">Reference proteome</keyword>
<dbReference type="KEGG" id="spar:SPRG_05429"/>
<evidence type="ECO:0000313" key="1">
    <source>
        <dbReference type="EMBL" id="KDO29187.1"/>
    </source>
</evidence>
<dbReference type="AlphaFoldDB" id="A0A067CQZ3"/>
<gene>
    <name evidence="1" type="ORF">SPRG_05429</name>
</gene>
<dbReference type="Proteomes" id="UP000030745">
    <property type="component" value="Unassembled WGS sequence"/>
</dbReference>
<protein>
    <submittedName>
        <fullName evidence="1">Uncharacterized protein</fullName>
    </submittedName>
</protein>
<evidence type="ECO:0000313" key="2">
    <source>
        <dbReference type="Proteomes" id="UP000030745"/>
    </source>
</evidence>
<proteinExistence type="predicted"/>
<sequence>MVECEQAPAALRSSVDTADDGYMSPSDSAAMASWLLVDDDDDADDAVLPRRKHDVSGLPWTCSNCGVSFYSLRSVMADDCYCSGECKWSVILFREMDSRSLCYGSKAKASATYDALPETVRYVAPLPF</sequence>